<keyword evidence="6" id="KW-0408">Iron</keyword>
<keyword evidence="8" id="KW-0456">Lyase</keyword>
<dbReference type="InterPro" id="IPR002817">
    <property type="entry name" value="ThiC/BzaA/B"/>
</dbReference>
<dbReference type="Pfam" id="PF01964">
    <property type="entry name" value="ThiC_Rad_SAM"/>
    <property type="match status" value="1"/>
</dbReference>
<evidence type="ECO:0000256" key="2">
    <source>
        <dbReference type="ARBA" id="ARBA00022485"/>
    </source>
</evidence>
<dbReference type="PANTHER" id="PTHR30557">
    <property type="entry name" value="THIAMINE BIOSYNTHESIS PROTEIN THIC"/>
    <property type="match status" value="1"/>
</dbReference>
<dbReference type="GO" id="GO:0016829">
    <property type="term" value="F:lyase activity"/>
    <property type="evidence" value="ECO:0007669"/>
    <property type="project" value="UniProtKB-KW"/>
</dbReference>
<evidence type="ECO:0000256" key="3">
    <source>
        <dbReference type="ARBA" id="ARBA00022691"/>
    </source>
</evidence>
<organism evidence="9 10">
    <name type="scientific">Methermicoccus shengliensis</name>
    <dbReference type="NCBI Taxonomy" id="660064"/>
    <lineage>
        <taxon>Archaea</taxon>
        <taxon>Methanobacteriati</taxon>
        <taxon>Methanobacteriota</taxon>
        <taxon>Stenosarchaea group</taxon>
        <taxon>Methanomicrobia</taxon>
        <taxon>Methanosarcinales</taxon>
        <taxon>Methermicoccaceae</taxon>
        <taxon>Methermicoccus</taxon>
    </lineage>
</organism>
<dbReference type="InterPro" id="IPR038521">
    <property type="entry name" value="ThiC/Bza_core_dom"/>
</dbReference>
<dbReference type="PANTHER" id="PTHR30557:SF1">
    <property type="entry name" value="PHOSPHOMETHYLPYRIMIDINE SYNTHASE, CHLOROPLASTIC"/>
    <property type="match status" value="1"/>
</dbReference>
<keyword evidence="4" id="KW-0479">Metal-binding</keyword>
<keyword evidence="7" id="KW-0411">Iron-sulfur</keyword>
<evidence type="ECO:0000313" key="10">
    <source>
        <dbReference type="Proteomes" id="UP000600363"/>
    </source>
</evidence>
<comment type="caution">
    <text evidence="9">The sequence shown here is derived from an EMBL/GenBank/DDBJ whole genome shotgun (WGS) entry which is preliminary data.</text>
</comment>
<evidence type="ECO:0000256" key="8">
    <source>
        <dbReference type="ARBA" id="ARBA00023239"/>
    </source>
</evidence>
<evidence type="ECO:0000256" key="6">
    <source>
        <dbReference type="ARBA" id="ARBA00023004"/>
    </source>
</evidence>
<name>A0A832RVN0_9EURY</name>
<dbReference type="GO" id="GO:0046872">
    <property type="term" value="F:metal ion binding"/>
    <property type="evidence" value="ECO:0007669"/>
    <property type="project" value="UniProtKB-KW"/>
</dbReference>
<keyword evidence="2" id="KW-0004">4Fe-4S</keyword>
<dbReference type="RefSeq" id="WP_042687654.1">
    <property type="nucleotide sequence ID" value="NZ_DUIH01000003.1"/>
</dbReference>
<dbReference type="EMBL" id="DUIH01000003">
    <property type="protein sequence ID" value="HIH69161.1"/>
    <property type="molecule type" value="Genomic_DNA"/>
</dbReference>
<accession>A0A832RVN0</accession>
<evidence type="ECO:0000256" key="5">
    <source>
        <dbReference type="ARBA" id="ARBA00022833"/>
    </source>
</evidence>
<keyword evidence="3" id="KW-0949">S-adenosyl-L-methionine</keyword>
<dbReference type="GO" id="GO:0009228">
    <property type="term" value="P:thiamine biosynthetic process"/>
    <property type="evidence" value="ECO:0007669"/>
    <property type="project" value="InterPro"/>
</dbReference>
<protein>
    <submittedName>
        <fullName evidence="9">Phosphomethylpyrimidine synthase ThiC</fullName>
    </submittedName>
</protein>
<dbReference type="Gene3D" id="3.20.20.540">
    <property type="entry name" value="Radical SAM ThiC family, central domain"/>
    <property type="match status" value="1"/>
</dbReference>
<evidence type="ECO:0000256" key="7">
    <source>
        <dbReference type="ARBA" id="ARBA00023014"/>
    </source>
</evidence>
<gene>
    <name evidence="9" type="ORF">HA299_00850</name>
</gene>
<evidence type="ECO:0000313" key="9">
    <source>
        <dbReference type="EMBL" id="HIH69161.1"/>
    </source>
</evidence>
<proteinExistence type="predicted"/>
<comment type="cofactor">
    <cofactor evidence="1">
        <name>[4Fe-4S] cluster</name>
        <dbReference type="ChEBI" id="CHEBI:49883"/>
    </cofactor>
</comment>
<keyword evidence="5" id="KW-0862">Zinc</keyword>
<reference evidence="9" key="1">
    <citation type="journal article" date="2020" name="bioRxiv">
        <title>A rank-normalized archaeal taxonomy based on genome phylogeny resolves widespread incomplete and uneven classifications.</title>
        <authorList>
            <person name="Rinke C."/>
            <person name="Chuvochina M."/>
            <person name="Mussig A.J."/>
            <person name="Chaumeil P.-A."/>
            <person name="Waite D.W."/>
            <person name="Whitman W.B."/>
            <person name="Parks D.H."/>
            <person name="Hugenholtz P."/>
        </authorList>
    </citation>
    <scope>NUCLEOTIDE SEQUENCE</scope>
    <source>
        <strain evidence="9">UBA12518</strain>
    </source>
</reference>
<dbReference type="GO" id="GO:0051539">
    <property type="term" value="F:4 iron, 4 sulfur cluster binding"/>
    <property type="evidence" value="ECO:0007669"/>
    <property type="project" value="UniProtKB-KW"/>
</dbReference>
<dbReference type="Proteomes" id="UP000600363">
    <property type="component" value="Unassembled WGS sequence"/>
</dbReference>
<dbReference type="AlphaFoldDB" id="A0A832RVN0"/>
<evidence type="ECO:0000256" key="4">
    <source>
        <dbReference type="ARBA" id="ARBA00022723"/>
    </source>
</evidence>
<sequence length="427" mass="45838">MRTLLERVREGKVPPVLARAARAVGMEPSVACRRVADGRLVLFGDRLIGEGAPTRVNVNVGTSSVADSSGQSERCVEDEVKKARIAGELGDTITDLSMAGDLDEVRRRIHRAAGLPLTTIPIYQAVAENGIGSLEVDDILEVAKRQLHDACSLVLHAGFTREMLAALKGRTMPMVSKGGSMTLAHMIQGGGENPFYEHFDEFLGLLRREDAVLVLGNTLRSGCLVDWSSPRAKRSPEALEFELNRGLAARASVAGVQVVVEGLGGHIPPSSIMAAVRAFKRECPRPLFVAGPLPTDIAVGYDHVAAAIGSAMAAGAGADYICCITAAEHLALPTVEEVKEGIVSARIAAHVGDLMKYGLSEEERMMAVERSRRNWEAQFYLALDGGTAARRRHPPTQTECTMCGRFCALQIVEQYLGAGHGQREDAH</sequence>
<evidence type="ECO:0000256" key="1">
    <source>
        <dbReference type="ARBA" id="ARBA00001966"/>
    </source>
</evidence>